<sequence length="73" mass="7972">MASYSIKHAANFAVQLIGKFNELAALSAGLFMQNAIKADGDPAICKIHGIKFVTTLIQYLPTPPTRKTKKRVL</sequence>
<protein>
    <submittedName>
        <fullName evidence="1">Uncharacterized protein</fullName>
    </submittedName>
</protein>
<accession>A0A191YTI4</accession>
<keyword evidence="2" id="KW-1185">Reference proteome</keyword>
<dbReference type="RefSeq" id="WP_064677592.1">
    <property type="nucleotide sequence ID" value="NZ_CP014870.1"/>
</dbReference>
<dbReference type="KEGG" id="psil:PMA3_13345"/>
<evidence type="ECO:0000313" key="2">
    <source>
        <dbReference type="Proteomes" id="UP000078354"/>
    </source>
</evidence>
<evidence type="ECO:0000313" key="1">
    <source>
        <dbReference type="EMBL" id="ANJ56074.1"/>
    </source>
</evidence>
<organism evidence="1 2">
    <name type="scientific">Pseudomonas silesiensis</name>
    <dbReference type="NCBI Taxonomy" id="1853130"/>
    <lineage>
        <taxon>Bacteria</taxon>
        <taxon>Pseudomonadati</taxon>
        <taxon>Pseudomonadota</taxon>
        <taxon>Gammaproteobacteria</taxon>
        <taxon>Pseudomonadales</taxon>
        <taxon>Pseudomonadaceae</taxon>
        <taxon>Pseudomonas</taxon>
    </lineage>
</organism>
<dbReference type="EMBL" id="CP014870">
    <property type="protein sequence ID" value="ANJ56074.1"/>
    <property type="molecule type" value="Genomic_DNA"/>
</dbReference>
<dbReference type="AlphaFoldDB" id="A0A191YTI4"/>
<gene>
    <name evidence="1" type="ORF">PMA3_13345</name>
</gene>
<proteinExistence type="predicted"/>
<name>A0A191YTI4_9PSED</name>
<dbReference type="Proteomes" id="UP000078354">
    <property type="component" value="Chromosome"/>
</dbReference>
<reference evidence="1 2" key="1">
    <citation type="journal article" date="2018" name="Syst. Appl. Microbiol.">
        <title>Pseudomonas silesiensis sp. nov. strain A3T isolated from a biological pesticide sewage treatment plant and analysis of the complete genome sequence.</title>
        <authorList>
            <person name="Kaminski M.A."/>
            <person name="Furmanczyk E.M."/>
            <person name="Sobczak A."/>
            <person name="Dziembowski A."/>
            <person name="Lipinski L."/>
        </authorList>
    </citation>
    <scope>NUCLEOTIDE SEQUENCE [LARGE SCALE GENOMIC DNA]</scope>
    <source>
        <strain evidence="1 2">A3</strain>
    </source>
</reference>